<dbReference type="Proteomes" id="UP000051936">
    <property type="component" value="Unassembled WGS sequence"/>
</dbReference>
<evidence type="ECO:0000313" key="3">
    <source>
        <dbReference type="EMBL" id="KRQ17375.1"/>
    </source>
</evidence>
<proteinExistence type="predicted"/>
<protein>
    <submittedName>
        <fullName evidence="3">Pilus assembly protein</fullName>
    </submittedName>
</protein>
<evidence type="ECO:0000313" key="1">
    <source>
        <dbReference type="EMBL" id="KRQ10336.1"/>
    </source>
</evidence>
<evidence type="ECO:0000313" key="2">
    <source>
        <dbReference type="EMBL" id="KRQ15652.1"/>
    </source>
</evidence>
<dbReference type="STRING" id="989370.AOQ71_02515"/>
<dbReference type="RefSeq" id="WP_057741287.1">
    <property type="nucleotide sequence ID" value="NZ_LJYG01000015.1"/>
</dbReference>
<dbReference type="InterPro" id="IPR007047">
    <property type="entry name" value="Flp_Fap"/>
</dbReference>
<sequence length="53" mass="5453">MILIKRFFADENGPTAIEYGLIAAGIAPAIITVINGLGTSLSDKFGSIGSSLK</sequence>
<keyword evidence="4" id="KW-1185">Reference proteome</keyword>
<comment type="caution">
    <text evidence="3">The sequence shown here is derived from an EMBL/GenBank/DDBJ whole genome shotgun (WGS) entry which is preliminary data.</text>
</comment>
<reference evidence="3 4" key="1">
    <citation type="submission" date="2015-09" db="EMBL/GenBank/DDBJ databases">
        <title>Draft Genome Sequence of Bradyrhizobium manausense Strain BR 3351T, a Novel Symbiotic Nitrogen-Fixing Alphaproteobacterium Isolated from Brazilian Amazon Rain Forest.</title>
        <authorList>
            <person name="De Araujo J.L."/>
            <person name="Zilli J.E."/>
        </authorList>
    </citation>
    <scope>NUCLEOTIDE SEQUENCE [LARGE SCALE GENOMIC DNA]</scope>
    <source>
        <strain evidence="3 4">BR3351</strain>
    </source>
</reference>
<evidence type="ECO:0000313" key="4">
    <source>
        <dbReference type="Proteomes" id="UP000051936"/>
    </source>
</evidence>
<dbReference type="EMBL" id="LJYG01000041">
    <property type="protein sequence ID" value="KRQ15652.1"/>
    <property type="molecule type" value="Genomic_DNA"/>
</dbReference>
<dbReference type="AlphaFoldDB" id="A0A0R3EDK6"/>
<dbReference type="Pfam" id="PF04964">
    <property type="entry name" value="Flp_Fap"/>
    <property type="match status" value="1"/>
</dbReference>
<name>A0A0R3EDK6_9BRAD</name>
<organism evidence="3 4">
    <name type="scientific">Bradyrhizobium manausense</name>
    <dbReference type="NCBI Taxonomy" id="989370"/>
    <lineage>
        <taxon>Bacteria</taxon>
        <taxon>Pseudomonadati</taxon>
        <taxon>Pseudomonadota</taxon>
        <taxon>Alphaproteobacteria</taxon>
        <taxon>Hyphomicrobiales</taxon>
        <taxon>Nitrobacteraceae</taxon>
        <taxon>Bradyrhizobium</taxon>
    </lineage>
</organism>
<dbReference type="EMBL" id="LJYG01000015">
    <property type="protein sequence ID" value="KRQ17375.1"/>
    <property type="molecule type" value="Genomic_DNA"/>
</dbReference>
<dbReference type="EMBL" id="LJYG01000084">
    <property type="protein sequence ID" value="KRQ10336.1"/>
    <property type="molecule type" value="Genomic_DNA"/>
</dbReference>
<gene>
    <name evidence="3" type="ORF">AOQ71_02515</name>
    <name evidence="2" type="ORF">AOQ71_08810</name>
    <name evidence="1" type="ORF">AOQ71_19000</name>
</gene>
<accession>A0A0R3EDK6</accession>